<reference evidence="2" key="1">
    <citation type="submission" date="2021-11" db="EMBL/GenBank/DDBJ databases">
        <authorList>
            <consortium name="Genoscope - CEA"/>
            <person name="William W."/>
        </authorList>
    </citation>
    <scope>NUCLEOTIDE SEQUENCE</scope>
</reference>
<proteinExistence type="predicted"/>
<feature type="domain" description="EF-hand" evidence="1">
    <location>
        <begin position="312"/>
        <end position="347"/>
    </location>
</feature>
<name>A0A8J2SGP7_9STRA</name>
<dbReference type="EMBL" id="CAKKNE010000002">
    <property type="protein sequence ID" value="CAH0367394.1"/>
    <property type="molecule type" value="Genomic_DNA"/>
</dbReference>
<sequence length="459" mass="51080">MAPKPKSDAENKEERRCEAAALEIVNKGGNVGKDLRRKDKVLITIPRRRRVFQDGIGRWNDILSDHLGFSQKLEKGVPSNDASLSMRRTLREAGVKVPGVAKKKTDPYGIDRPEHFHPPVAVTAPLDKKKDKKKDNAPLVEAGHKEEGWHVAGLKPRELQLFYDLFEDMLGATHAHVTGISAAGKDEEEEKRKRAKALEHIRMVVDDHDEALARFGLVGRYEPDERGQYTDMPDPSKSPQFLDDCLHRSDFEAYLRVRVAAIEKDEDKLFRILGGWRPARVHRVIGNAYCDVVLENEDGDGTLITHLHHLQIRKKHVGDVFDLMDRDGDGRLTADEARANLTGDGSGHRTFALDEHVDVQVDGHLPELWGRVARRLGIGGEFMAYSDFLGMHVALAGATEPKNKALMSTMDPEFFLESYPWWGPIFERFGIGRGGQTSMLSGLIGGDGSGACDSGCSVS</sequence>
<dbReference type="PROSITE" id="PS50222">
    <property type="entry name" value="EF_HAND_2"/>
    <property type="match status" value="1"/>
</dbReference>
<dbReference type="InterPro" id="IPR002048">
    <property type="entry name" value="EF_hand_dom"/>
</dbReference>
<dbReference type="GO" id="GO:0005509">
    <property type="term" value="F:calcium ion binding"/>
    <property type="evidence" value="ECO:0007669"/>
    <property type="project" value="InterPro"/>
</dbReference>
<dbReference type="Proteomes" id="UP000789595">
    <property type="component" value="Unassembled WGS sequence"/>
</dbReference>
<gene>
    <name evidence="2" type="ORF">PECAL_2P04120</name>
</gene>
<evidence type="ECO:0000313" key="3">
    <source>
        <dbReference type="Proteomes" id="UP000789595"/>
    </source>
</evidence>
<keyword evidence="3" id="KW-1185">Reference proteome</keyword>
<comment type="caution">
    <text evidence="2">The sequence shown here is derived from an EMBL/GenBank/DDBJ whole genome shotgun (WGS) entry which is preliminary data.</text>
</comment>
<protein>
    <recommendedName>
        <fullName evidence="1">EF-hand domain-containing protein</fullName>
    </recommendedName>
</protein>
<accession>A0A8J2SGP7</accession>
<organism evidence="2 3">
    <name type="scientific">Pelagomonas calceolata</name>
    <dbReference type="NCBI Taxonomy" id="35677"/>
    <lineage>
        <taxon>Eukaryota</taxon>
        <taxon>Sar</taxon>
        <taxon>Stramenopiles</taxon>
        <taxon>Ochrophyta</taxon>
        <taxon>Pelagophyceae</taxon>
        <taxon>Pelagomonadales</taxon>
        <taxon>Pelagomonadaceae</taxon>
        <taxon>Pelagomonas</taxon>
    </lineage>
</organism>
<evidence type="ECO:0000259" key="1">
    <source>
        <dbReference type="PROSITE" id="PS50222"/>
    </source>
</evidence>
<evidence type="ECO:0000313" key="2">
    <source>
        <dbReference type="EMBL" id="CAH0367394.1"/>
    </source>
</evidence>
<dbReference type="AlphaFoldDB" id="A0A8J2SGP7"/>